<dbReference type="EMBL" id="FNKK01000002">
    <property type="protein sequence ID" value="SDQ59870.1"/>
    <property type="molecule type" value="Genomic_DNA"/>
</dbReference>
<dbReference type="InterPro" id="IPR029058">
    <property type="entry name" value="AB_hydrolase_fold"/>
</dbReference>
<sequence length="743" mass="78627">MINVVVSEWLKLRSLRSNLYLLAFSLVSVLLCAGVAYLVIRGFDSHTGDDKLRFDSLGPGLGTGLPVAYFVMGALGALSITSEHASGMIRTSLTVVPRRQLLLFAKIPALAAVTLIAGLVLVFGMHFATAAVLGDRAGHVLLDGRTLGVSLADPGVVAELLVTGAAMPLVAMVGLGLGAALRSTAGSLVVLIVILFVLPLMAQALPMPWRAWIGSLMIESLPGQIVAGDGAGILSPLAASTLLIVYPVVALTAGATAIAVRGRGGRPLIVGGLVSALLAGVIAIPPVEAASSVAWKPCGGDLECATVQVPVDWSKPSGRKISIRIARLPATGAHRKIGTVFSVPGGPGGSGIEDLQKAGASFTHLRGRFDVVSFAPRNTTDLGIIPVECLSSGPWLTVPADPAEYRRLGERNRKAAERCRTSDPEYFDHLDSGSIARDIEAIRVALGEEKLSFIATSYGATPATTYARMFPERVRAMYIDGGARFSGDQVERARQRYEVLEEQFARLAAWCQATPTCALHGRDVGAVWRGLTAAADRSPVPVKGERVAYRGFDLKVAATPDVISPGPAPDFPNWHRFARAVDMAVKGDASGFADYIKQTTKSLKVPSFTGMNVTHCTDGRGFRDYEEFRRVKELGERVSPNFADSELWHPLGCVGWPVPVANPPAPLPADRLPPILGAGTWVDSTDTAAIVASVPGSVMVRYNGHGHALYLGGSQCVIAHANRYLMFLRLPPRGTTCQPPAVE</sequence>
<protein>
    <recommendedName>
        <fullName evidence="6">TAP-like protein</fullName>
    </recommendedName>
</protein>
<feature type="transmembrane region" description="Helical" evidence="1">
    <location>
        <begin position="233"/>
        <end position="260"/>
    </location>
</feature>
<dbReference type="InterPro" id="IPR000073">
    <property type="entry name" value="AB_hydrolase_1"/>
</dbReference>
<name>A0A1H1C743_9ACTN</name>
<dbReference type="Pfam" id="PF00561">
    <property type="entry name" value="Abhydrolase_1"/>
    <property type="match status" value="1"/>
</dbReference>
<dbReference type="Proteomes" id="UP000217103">
    <property type="component" value="Unassembled WGS sequence"/>
</dbReference>
<dbReference type="InterPro" id="IPR013595">
    <property type="entry name" value="Pept_S33_TAP-like_C"/>
</dbReference>
<gene>
    <name evidence="4" type="ORF">SAMN04489764_1324</name>
</gene>
<evidence type="ECO:0000259" key="3">
    <source>
        <dbReference type="Pfam" id="PF08386"/>
    </source>
</evidence>
<feature type="transmembrane region" description="Helical" evidence="1">
    <location>
        <begin position="60"/>
        <end position="80"/>
    </location>
</feature>
<evidence type="ECO:0000256" key="1">
    <source>
        <dbReference type="SAM" id="Phobius"/>
    </source>
</evidence>
<feature type="transmembrane region" description="Helical" evidence="1">
    <location>
        <begin position="160"/>
        <end position="181"/>
    </location>
</feature>
<dbReference type="SUPFAM" id="SSF53474">
    <property type="entry name" value="alpha/beta-Hydrolases"/>
    <property type="match status" value="2"/>
</dbReference>
<dbReference type="GO" id="GO:0003824">
    <property type="term" value="F:catalytic activity"/>
    <property type="evidence" value="ECO:0007669"/>
    <property type="project" value="UniProtKB-ARBA"/>
</dbReference>
<feature type="transmembrane region" description="Helical" evidence="1">
    <location>
        <begin position="101"/>
        <end position="123"/>
    </location>
</feature>
<feature type="domain" description="Peptidase S33 tripeptidyl aminopeptidase-like C-terminal" evidence="3">
    <location>
        <begin position="641"/>
        <end position="737"/>
    </location>
</feature>
<feature type="domain" description="AB hydrolase-1" evidence="2">
    <location>
        <begin position="428"/>
        <end position="529"/>
    </location>
</feature>
<evidence type="ECO:0000259" key="2">
    <source>
        <dbReference type="Pfam" id="PF00561"/>
    </source>
</evidence>
<keyword evidence="5" id="KW-1185">Reference proteome</keyword>
<feature type="transmembrane region" description="Helical" evidence="1">
    <location>
        <begin position="188"/>
        <end position="213"/>
    </location>
</feature>
<reference evidence="4 5" key="1">
    <citation type="submission" date="2016-10" db="EMBL/GenBank/DDBJ databases">
        <authorList>
            <person name="de Groot N.N."/>
        </authorList>
    </citation>
    <scope>NUCLEOTIDE SEQUENCE [LARGE SCALE GENOMIC DNA]</scope>
    <source>
        <strain evidence="4 5">DSM 43794</strain>
    </source>
</reference>
<accession>A0A1H1C743</accession>
<keyword evidence="1" id="KW-0812">Transmembrane</keyword>
<dbReference type="Pfam" id="PF08386">
    <property type="entry name" value="Abhydrolase_4"/>
    <property type="match status" value="1"/>
</dbReference>
<proteinExistence type="predicted"/>
<feature type="transmembrane region" description="Helical" evidence="1">
    <location>
        <begin position="19"/>
        <end position="40"/>
    </location>
</feature>
<dbReference type="RefSeq" id="WP_093258234.1">
    <property type="nucleotide sequence ID" value="NZ_FNKK01000002.1"/>
</dbReference>
<dbReference type="STRING" id="35622.SAMN04489764_1324"/>
<dbReference type="OrthoDB" id="4006962at2"/>
<keyword evidence="1" id="KW-1133">Transmembrane helix</keyword>
<dbReference type="AlphaFoldDB" id="A0A1H1C743"/>
<evidence type="ECO:0000313" key="5">
    <source>
        <dbReference type="Proteomes" id="UP000217103"/>
    </source>
</evidence>
<feature type="transmembrane region" description="Helical" evidence="1">
    <location>
        <begin position="267"/>
        <end position="287"/>
    </location>
</feature>
<evidence type="ECO:0008006" key="6">
    <source>
        <dbReference type="Google" id="ProtNLM"/>
    </source>
</evidence>
<keyword evidence="1" id="KW-0472">Membrane</keyword>
<organism evidence="4 5">
    <name type="scientific">Thermostaphylospora chromogena</name>
    <dbReference type="NCBI Taxonomy" id="35622"/>
    <lineage>
        <taxon>Bacteria</taxon>
        <taxon>Bacillati</taxon>
        <taxon>Actinomycetota</taxon>
        <taxon>Actinomycetes</taxon>
        <taxon>Streptosporangiales</taxon>
        <taxon>Thermomonosporaceae</taxon>
        <taxon>Thermostaphylospora</taxon>
    </lineage>
</organism>
<evidence type="ECO:0000313" key="4">
    <source>
        <dbReference type="EMBL" id="SDQ59870.1"/>
    </source>
</evidence>
<dbReference type="Gene3D" id="3.40.50.1820">
    <property type="entry name" value="alpha/beta hydrolase"/>
    <property type="match status" value="1"/>
</dbReference>